<dbReference type="STRING" id="670386.D3AYF5"/>
<evidence type="ECO:0000256" key="1">
    <source>
        <dbReference type="ARBA" id="ARBA00004141"/>
    </source>
</evidence>
<dbReference type="InterPro" id="IPR037185">
    <property type="entry name" value="EmrE-like"/>
</dbReference>
<evidence type="ECO:0000256" key="4">
    <source>
        <dbReference type="ARBA" id="ARBA00023136"/>
    </source>
</evidence>
<protein>
    <recommendedName>
        <fullName evidence="6">Sugar phosphate transporter domain-containing protein</fullName>
    </recommendedName>
</protein>
<dbReference type="InterPro" id="IPR050186">
    <property type="entry name" value="TPT_transporter"/>
</dbReference>
<accession>D3AYF5</accession>
<reference evidence="7 8" key="1">
    <citation type="journal article" date="2011" name="Genome Res.">
        <title>Phylogeny-wide analysis of social amoeba genomes highlights ancient origins for complex intercellular communication.</title>
        <authorList>
            <person name="Heidel A.J."/>
            <person name="Lawal H.M."/>
            <person name="Felder M."/>
            <person name="Schilde C."/>
            <person name="Helps N.R."/>
            <person name="Tunggal B."/>
            <person name="Rivero F."/>
            <person name="John U."/>
            <person name="Schleicher M."/>
            <person name="Eichinger L."/>
            <person name="Platzer M."/>
            <person name="Noegel A.A."/>
            <person name="Schaap P."/>
            <person name="Gloeckner G."/>
        </authorList>
    </citation>
    <scope>NUCLEOTIDE SEQUENCE [LARGE SCALE GENOMIC DNA]</scope>
    <source>
        <strain evidence="8">ATCC 26659 / Pp 5 / PN500</strain>
    </source>
</reference>
<evidence type="ECO:0000313" key="8">
    <source>
        <dbReference type="Proteomes" id="UP000001396"/>
    </source>
</evidence>
<comment type="subcellular location">
    <subcellularLocation>
        <location evidence="1">Membrane</location>
        <topology evidence="1">Multi-pass membrane protein</topology>
    </subcellularLocation>
</comment>
<keyword evidence="8" id="KW-1185">Reference proteome</keyword>
<evidence type="ECO:0000256" key="3">
    <source>
        <dbReference type="ARBA" id="ARBA00022989"/>
    </source>
</evidence>
<organism evidence="7 8">
    <name type="scientific">Heterostelium pallidum (strain ATCC 26659 / Pp 5 / PN500)</name>
    <name type="common">Cellular slime mold</name>
    <name type="synonym">Polysphondylium pallidum</name>
    <dbReference type="NCBI Taxonomy" id="670386"/>
    <lineage>
        <taxon>Eukaryota</taxon>
        <taxon>Amoebozoa</taxon>
        <taxon>Evosea</taxon>
        <taxon>Eumycetozoa</taxon>
        <taxon>Dictyostelia</taxon>
        <taxon>Acytosteliales</taxon>
        <taxon>Acytosteliaceae</taxon>
        <taxon>Heterostelium</taxon>
    </lineage>
</organism>
<evidence type="ECO:0000259" key="6">
    <source>
        <dbReference type="Pfam" id="PF03151"/>
    </source>
</evidence>
<dbReference type="EMBL" id="ADBJ01000004">
    <property type="protein sequence ID" value="EFA85982.1"/>
    <property type="molecule type" value="Genomic_DNA"/>
</dbReference>
<dbReference type="InParanoid" id="D3AYF5"/>
<evidence type="ECO:0000256" key="5">
    <source>
        <dbReference type="SAM" id="Phobius"/>
    </source>
</evidence>
<dbReference type="InterPro" id="IPR004853">
    <property type="entry name" value="Sugar_P_trans_dom"/>
</dbReference>
<sequence>MHEICHWIKNSVRNISNSNLAIISLATWFILNISTLILNKYIYGWDGYGTVRPLLILIASGIIAFLLNVFTFLVIKYTSPLTYTVSGNLKVVLSITISILIFKNEVNFLNAIGCGIAIIGVIWYSQIRYEASRPKS</sequence>
<feature type="transmembrane region" description="Helical" evidence="5">
    <location>
        <begin position="108"/>
        <end position="125"/>
    </location>
</feature>
<keyword evidence="3 5" id="KW-1133">Transmembrane helix</keyword>
<feature type="transmembrane region" description="Helical" evidence="5">
    <location>
        <begin position="54"/>
        <end position="74"/>
    </location>
</feature>
<dbReference type="PANTHER" id="PTHR11132">
    <property type="entry name" value="SOLUTE CARRIER FAMILY 35"/>
    <property type="match status" value="1"/>
</dbReference>
<evidence type="ECO:0000256" key="2">
    <source>
        <dbReference type="ARBA" id="ARBA00022692"/>
    </source>
</evidence>
<evidence type="ECO:0000313" key="7">
    <source>
        <dbReference type="EMBL" id="EFA85982.1"/>
    </source>
</evidence>
<feature type="domain" description="Sugar phosphate transporter" evidence="6">
    <location>
        <begin position="55"/>
        <end position="125"/>
    </location>
</feature>
<dbReference type="SUPFAM" id="SSF103481">
    <property type="entry name" value="Multidrug resistance efflux transporter EmrE"/>
    <property type="match status" value="1"/>
</dbReference>
<dbReference type="RefSeq" id="XP_020438088.1">
    <property type="nucleotide sequence ID" value="XM_020572230.1"/>
</dbReference>
<keyword evidence="4 5" id="KW-0472">Membrane</keyword>
<dbReference type="AlphaFoldDB" id="D3AYF5"/>
<comment type="caution">
    <text evidence="7">The sequence shown here is derived from an EMBL/GenBank/DDBJ whole genome shotgun (WGS) entry which is preliminary data.</text>
</comment>
<feature type="transmembrane region" description="Helical" evidence="5">
    <location>
        <begin position="81"/>
        <end position="102"/>
    </location>
</feature>
<gene>
    <name evidence="7" type="ORF">PPL_01215</name>
</gene>
<dbReference type="Pfam" id="PF03151">
    <property type="entry name" value="TPT"/>
    <property type="match status" value="1"/>
</dbReference>
<keyword evidence="2 5" id="KW-0812">Transmembrane</keyword>
<dbReference type="GO" id="GO:0016020">
    <property type="term" value="C:membrane"/>
    <property type="evidence" value="ECO:0007669"/>
    <property type="project" value="UniProtKB-SubCell"/>
</dbReference>
<feature type="transmembrane region" description="Helical" evidence="5">
    <location>
        <begin position="20"/>
        <end position="42"/>
    </location>
</feature>
<proteinExistence type="predicted"/>
<dbReference type="Proteomes" id="UP000001396">
    <property type="component" value="Unassembled WGS sequence"/>
</dbReference>
<dbReference type="GeneID" id="31356745"/>
<name>D3AYF5_HETP5</name>